<keyword evidence="1" id="KW-0812">Transmembrane</keyword>
<dbReference type="InterPro" id="IPR041916">
    <property type="entry name" value="Anti_sigma_zinc_sf"/>
</dbReference>
<keyword evidence="1" id="KW-0472">Membrane</keyword>
<dbReference type="Proteomes" id="UP000721844">
    <property type="component" value="Unassembled WGS sequence"/>
</dbReference>
<organism evidence="2 3">
    <name type="scientific">Acidisoma cellulosilyticum</name>
    <dbReference type="NCBI Taxonomy" id="2802395"/>
    <lineage>
        <taxon>Bacteria</taxon>
        <taxon>Pseudomonadati</taxon>
        <taxon>Pseudomonadota</taxon>
        <taxon>Alphaproteobacteria</taxon>
        <taxon>Acetobacterales</taxon>
        <taxon>Acidocellaceae</taxon>
        <taxon>Acidisoma</taxon>
    </lineage>
</organism>
<dbReference type="AlphaFoldDB" id="A0A964E2W6"/>
<sequence length="258" mass="27864">MRPILEDDLHAYVDGALDDGRRAEVQAYLESHAESATRVAGYIQQRAALRAALAPIAAEPIPPELSLRHLMEARRPSRSVPWRMAAAAVVLLALGGAGGWSLRGPASEPMMQHGIAGLAQEAAYTYDVYGADQAHPVEFKAADKAQLVDWISSRIQRNISVPDLTTAGYRFMGGRLVATPYGPAGLLMYDNGQGVRLGMLVRPMTIDKTARMVEHTDGGVNGYAWADKGLGYSLVGSTSSDILHPLANEMRRQINDSI</sequence>
<evidence type="ECO:0000313" key="3">
    <source>
        <dbReference type="Proteomes" id="UP000721844"/>
    </source>
</evidence>
<protein>
    <submittedName>
        <fullName evidence="2">Anti-sigma factor</fullName>
    </submittedName>
</protein>
<evidence type="ECO:0000313" key="2">
    <source>
        <dbReference type="EMBL" id="MCB8879841.1"/>
    </source>
</evidence>
<feature type="transmembrane region" description="Helical" evidence="1">
    <location>
        <begin position="80"/>
        <end position="102"/>
    </location>
</feature>
<comment type="caution">
    <text evidence="2">The sequence shown here is derived from an EMBL/GenBank/DDBJ whole genome shotgun (WGS) entry which is preliminary data.</text>
</comment>
<gene>
    <name evidence="2" type="ORF">ACELLULO517_06315</name>
</gene>
<evidence type="ECO:0000256" key="1">
    <source>
        <dbReference type="SAM" id="Phobius"/>
    </source>
</evidence>
<proteinExistence type="predicted"/>
<keyword evidence="1" id="KW-1133">Transmembrane helix</keyword>
<dbReference type="EMBL" id="JAESVA010000002">
    <property type="protein sequence ID" value="MCB8879841.1"/>
    <property type="molecule type" value="Genomic_DNA"/>
</dbReference>
<reference evidence="2 3" key="1">
    <citation type="journal article" date="2021" name="Microorganisms">
        <title>Acidisoma silvae sp. nov. and Acidisomacellulosilytica sp. nov., Two Acidophilic Bacteria Isolated from Decaying Wood, Hydrolyzing Cellulose and Producing Poly-3-hydroxybutyrate.</title>
        <authorList>
            <person name="Mieszkin S."/>
            <person name="Pouder E."/>
            <person name="Uroz S."/>
            <person name="Simon-Colin C."/>
            <person name="Alain K."/>
        </authorList>
    </citation>
    <scope>NUCLEOTIDE SEQUENCE [LARGE SCALE GENOMIC DNA]</scope>
    <source>
        <strain evidence="2 3">HW T5.17</strain>
    </source>
</reference>
<keyword evidence="3" id="KW-1185">Reference proteome</keyword>
<dbReference type="RefSeq" id="WP_227306459.1">
    <property type="nucleotide sequence ID" value="NZ_JAESVA010000002.1"/>
</dbReference>
<name>A0A964E2W6_9PROT</name>
<dbReference type="Gene3D" id="1.10.10.1320">
    <property type="entry name" value="Anti-sigma factor, zinc-finger domain"/>
    <property type="match status" value="1"/>
</dbReference>
<accession>A0A964E2W6</accession>